<name>A0ABP7UY32_9FLAO</name>
<evidence type="ECO:0000256" key="3">
    <source>
        <dbReference type="SAM" id="Phobius"/>
    </source>
</evidence>
<accession>A0ABP7UY32</accession>
<keyword evidence="3" id="KW-0472">Membrane</keyword>
<keyword evidence="6" id="KW-1185">Reference proteome</keyword>
<gene>
    <name evidence="5" type="ORF">GCM10022388_22430</name>
</gene>
<comment type="caution">
    <text evidence="5">The sequence shown here is derived from an EMBL/GenBank/DDBJ whole genome shotgun (WGS) entry which is preliminary data.</text>
</comment>
<dbReference type="InterPro" id="IPR036388">
    <property type="entry name" value="WH-like_DNA-bd_sf"/>
</dbReference>
<dbReference type="RefSeq" id="WP_345094616.1">
    <property type="nucleotide sequence ID" value="NZ_BAABCS010000020.1"/>
</dbReference>
<feature type="transmembrane region" description="Helical" evidence="3">
    <location>
        <begin position="157"/>
        <end position="175"/>
    </location>
</feature>
<sequence length="291" mass="33715">MKQNHIYTLFLIVLAIFTTPFCYSYLTESKIDDPKNEILLRKIGHEVLISSNDITTKVVPIKIISKNEFQISFENKFAFTPDSLINIVKNNISKSTFPKEYSVSVHKCSNEAIVYGFHIDTDSSKNIISCIGRKMPLDCYVITLKFASKTNILFTKYSFFIILFLAVSLFFWIRFRSAKSKKESIIADDETNITIGKYNFHFQKNQLEFENEQILLTPKESKLLHILSSSPNEIIDRNTLQKEIWENEGVIVTRSLDMFISKLRKKLDKDSSITIVNIHSVGYKLEIKINR</sequence>
<dbReference type="Proteomes" id="UP001500426">
    <property type="component" value="Unassembled WGS sequence"/>
</dbReference>
<protein>
    <recommendedName>
        <fullName evidence="4">OmpR/PhoB-type domain-containing protein</fullName>
    </recommendedName>
</protein>
<dbReference type="PROSITE" id="PS51755">
    <property type="entry name" value="OMPR_PHOB"/>
    <property type="match status" value="1"/>
</dbReference>
<organism evidence="5 6">
    <name type="scientific">Flavobacterium chungnamense</name>
    <dbReference type="NCBI Taxonomy" id="706182"/>
    <lineage>
        <taxon>Bacteria</taxon>
        <taxon>Pseudomonadati</taxon>
        <taxon>Bacteroidota</taxon>
        <taxon>Flavobacteriia</taxon>
        <taxon>Flavobacteriales</taxon>
        <taxon>Flavobacteriaceae</taxon>
        <taxon>Flavobacterium</taxon>
    </lineage>
</organism>
<evidence type="ECO:0000256" key="2">
    <source>
        <dbReference type="PROSITE-ProRule" id="PRU01091"/>
    </source>
</evidence>
<feature type="DNA-binding region" description="OmpR/PhoB-type" evidence="2">
    <location>
        <begin position="190"/>
        <end position="287"/>
    </location>
</feature>
<keyword evidence="1 2" id="KW-0238">DNA-binding</keyword>
<dbReference type="Gene3D" id="1.10.10.10">
    <property type="entry name" value="Winged helix-like DNA-binding domain superfamily/Winged helix DNA-binding domain"/>
    <property type="match status" value="1"/>
</dbReference>
<feature type="domain" description="OmpR/PhoB-type" evidence="4">
    <location>
        <begin position="190"/>
        <end position="287"/>
    </location>
</feature>
<dbReference type="SMART" id="SM00862">
    <property type="entry name" value="Trans_reg_C"/>
    <property type="match status" value="1"/>
</dbReference>
<evidence type="ECO:0000313" key="5">
    <source>
        <dbReference type="EMBL" id="GAA4055388.1"/>
    </source>
</evidence>
<dbReference type="SUPFAM" id="SSF46894">
    <property type="entry name" value="C-terminal effector domain of the bipartite response regulators"/>
    <property type="match status" value="1"/>
</dbReference>
<dbReference type="InterPro" id="IPR016032">
    <property type="entry name" value="Sig_transdc_resp-reg_C-effctor"/>
</dbReference>
<reference evidence="6" key="1">
    <citation type="journal article" date="2019" name="Int. J. Syst. Evol. Microbiol.">
        <title>The Global Catalogue of Microorganisms (GCM) 10K type strain sequencing project: providing services to taxonomists for standard genome sequencing and annotation.</title>
        <authorList>
            <consortium name="The Broad Institute Genomics Platform"/>
            <consortium name="The Broad Institute Genome Sequencing Center for Infectious Disease"/>
            <person name="Wu L."/>
            <person name="Ma J."/>
        </authorList>
    </citation>
    <scope>NUCLEOTIDE SEQUENCE [LARGE SCALE GENOMIC DNA]</scope>
    <source>
        <strain evidence="6">JCM 17068</strain>
    </source>
</reference>
<dbReference type="InterPro" id="IPR001867">
    <property type="entry name" value="OmpR/PhoB-type_DNA-bd"/>
</dbReference>
<dbReference type="CDD" id="cd00383">
    <property type="entry name" value="trans_reg_C"/>
    <property type="match status" value="1"/>
</dbReference>
<feature type="transmembrane region" description="Helical" evidence="3">
    <location>
        <begin position="7"/>
        <end position="26"/>
    </location>
</feature>
<keyword evidence="3" id="KW-1133">Transmembrane helix</keyword>
<evidence type="ECO:0000259" key="4">
    <source>
        <dbReference type="PROSITE" id="PS51755"/>
    </source>
</evidence>
<proteinExistence type="predicted"/>
<keyword evidence="3" id="KW-0812">Transmembrane</keyword>
<dbReference type="Pfam" id="PF00486">
    <property type="entry name" value="Trans_reg_C"/>
    <property type="match status" value="1"/>
</dbReference>
<evidence type="ECO:0000313" key="6">
    <source>
        <dbReference type="Proteomes" id="UP001500426"/>
    </source>
</evidence>
<dbReference type="EMBL" id="BAABCS010000020">
    <property type="protein sequence ID" value="GAA4055388.1"/>
    <property type="molecule type" value="Genomic_DNA"/>
</dbReference>
<evidence type="ECO:0000256" key="1">
    <source>
        <dbReference type="ARBA" id="ARBA00023125"/>
    </source>
</evidence>